<keyword evidence="3 6" id="KW-0808">Transferase</keyword>
<dbReference type="Pfam" id="PF22435">
    <property type="entry name" value="MRM3-like_sub_bind"/>
    <property type="match status" value="1"/>
</dbReference>
<accession>A0A248LKU5</accession>
<dbReference type="OrthoDB" id="9794400at2"/>
<dbReference type="PANTHER" id="PTHR43191">
    <property type="entry name" value="RRNA METHYLTRANSFERASE 3"/>
    <property type="match status" value="1"/>
</dbReference>
<dbReference type="InterPro" id="IPR051259">
    <property type="entry name" value="rRNA_Methyltransferase"/>
</dbReference>
<evidence type="ECO:0000256" key="3">
    <source>
        <dbReference type="ARBA" id="ARBA00022679"/>
    </source>
</evidence>
<dbReference type="PANTHER" id="PTHR43191:SF2">
    <property type="entry name" value="RRNA METHYLTRANSFERASE 3, MITOCHONDRIAL"/>
    <property type="match status" value="1"/>
</dbReference>
<dbReference type="CDD" id="cd18095">
    <property type="entry name" value="SpoU-like_rRNA-MTase"/>
    <property type="match status" value="1"/>
</dbReference>
<comment type="similarity">
    <text evidence="1">Belongs to the class IV-like SAM-binding methyltransferase superfamily. RNA methyltransferase TrmH family.</text>
</comment>
<dbReference type="SUPFAM" id="SSF75217">
    <property type="entry name" value="alpha/beta knot"/>
    <property type="match status" value="1"/>
</dbReference>
<name>A0A248LKU5_9NEIS</name>
<proteinExistence type="inferred from homology"/>
<feature type="domain" description="MRM3-like substrate binding" evidence="5">
    <location>
        <begin position="9"/>
        <end position="99"/>
    </location>
</feature>
<evidence type="ECO:0000259" key="5">
    <source>
        <dbReference type="Pfam" id="PF22435"/>
    </source>
</evidence>
<sequence>MKYLTSAQNDTLKSLVRLASRPAERRKSGLLVLEGLHLVDAWLARQPRLDQLFVREDALAHPEVTALLARLSADTPVAVVPAALLGKASELASPAEVIALAPIPVPAPYHGGSVLLLDDVQDPGNLGTLLRTAAAADVRRVYLSAGCADVWSGKALRAGMGAQFALDLHERAALPAVLQAFSGRKVVTHLEGSVPLWSLDLTGDVAFVFGNEGAGVSAAVLDCAPDRVIIPMPGVAESLNVAAAAAICLFERVRQRS</sequence>
<dbReference type="InterPro" id="IPR029028">
    <property type="entry name" value="Alpha/beta_knot_MTases"/>
</dbReference>
<dbReference type="Proteomes" id="UP000197424">
    <property type="component" value="Chromosome"/>
</dbReference>
<dbReference type="InterPro" id="IPR029026">
    <property type="entry name" value="tRNA_m1G_MTases_N"/>
</dbReference>
<dbReference type="AlphaFoldDB" id="A0A248LKU5"/>
<evidence type="ECO:0000256" key="2">
    <source>
        <dbReference type="ARBA" id="ARBA00022603"/>
    </source>
</evidence>
<dbReference type="GO" id="GO:0008173">
    <property type="term" value="F:RNA methyltransferase activity"/>
    <property type="evidence" value="ECO:0007669"/>
    <property type="project" value="InterPro"/>
</dbReference>
<dbReference type="InterPro" id="IPR001537">
    <property type="entry name" value="SpoU_MeTrfase"/>
</dbReference>
<keyword evidence="2 6" id="KW-0489">Methyltransferase</keyword>
<evidence type="ECO:0000259" key="4">
    <source>
        <dbReference type="Pfam" id="PF00588"/>
    </source>
</evidence>
<dbReference type="GO" id="GO:0006396">
    <property type="term" value="P:RNA processing"/>
    <property type="evidence" value="ECO:0007669"/>
    <property type="project" value="InterPro"/>
</dbReference>
<feature type="domain" description="tRNA/rRNA methyltransferase SpoU type" evidence="4">
    <location>
        <begin position="114"/>
        <end position="250"/>
    </location>
</feature>
<organism evidence="6 7">
    <name type="scientific">Laribacter hongkongensis</name>
    <dbReference type="NCBI Taxonomy" id="168471"/>
    <lineage>
        <taxon>Bacteria</taxon>
        <taxon>Pseudomonadati</taxon>
        <taxon>Pseudomonadota</taxon>
        <taxon>Betaproteobacteria</taxon>
        <taxon>Neisseriales</taxon>
        <taxon>Aquaspirillaceae</taxon>
        <taxon>Laribacter</taxon>
    </lineage>
</organism>
<dbReference type="InterPro" id="IPR029064">
    <property type="entry name" value="Ribosomal_eL30-like_sf"/>
</dbReference>
<dbReference type="SUPFAM" id="SSF55315">
    <property type="entry name" value="L30e-like"/>
    <property type="match status" value="1"/>
</dbReference>
<protein>
    <submittedName>
        <fullName evidence="6">Putative tRNA methyltransferase</fullName>
    </submittedName>
</protein>
<evidence type="ECO:0000313" key="7">
    <source>
        <dbReference type="Proteomes" id="UP000197424"/>
    </source>
</evidence>
<dbReference type="Pfam" id="PF00588">
    <property type="entry name" value="SpoU_methylase"/>
    <property type="match status" value="1"/>
</dbReference>
<dbReference type="RefSeq" id="WP_088861116.1">
    <property type="nucleotide sequence ID" value="NZ_CP022115.1"/>
</dbReference>
<dbReference type="Gene3D" id="3.40.1280.10">
    <property type="match status" value="1"/>
</dbReference>
<dbReference type="GO" id="GO:0032259">
    <property type="term" value="P:methylation"/>
    <property type="evidence" value="ECO:0007669"/>
    <property type="project" value="UniProtKB-KW"/>
</dbReference>
<reference evidence="7" key="1">
    <citation type="submission" date="2017-06" db="EMBL/GenBank/DDBJ databases">
        <title>Whole genome sequence of Laribacter hongkongensis LHGZ1.</title>
        <authorList>
            <person name="Chen D."/>
            <person name="Wu H."/>
            <person name="Chen J."/>
        </authorList>
    </citation>
    <scope>NUCLEOTIDE SEQUENCE [LARGE SCALE GENOMIC DNA]</scope>
    <source>
        <strain evidence="7">LHGZ1</strain>
    </source>
</reference>
<dbReference type="InterPro" id="IPR053888">
    <property type="entry name" value="MRM3-like_sub_bind"/>
</dbReference>
<evidence type="ECO:0000256" key="1">
    <source>
        <dbReference type="ARBA" id="ARBA00007228"/>
    </source>
</evidence>
<gene>
    <name evidence="6" type="ORF">LHGZ1_2270</name>
</gene>
<dbReference type="Gene3D" id="3.30.1330.30">
    <property type="match status" value="1"/>
</dbReference>
<evidence type="ECO:0000313" key="6">
    <source>
        <dbReference type="EMBL" id="ASJ25101.1"/>
    </source>
</evidence>
<dbReference type="EMBL" id="CP022115">
    <property type="protein sequence ID" value="ASJ25101.1"/>
    <property type="molecule type" value="Genomic_DNA"/>
</dbReference>
<dbReference type="GO" id="GO:0003723">
    <property type="term" value="F:RNA binding"/>
    <property type="evidence" value="ECO:0007669"/>
    <property type="project" value="InterPro"/>
</dbReference>